<dbReference type="PANTHER" id="PTHR30269:SF38">
    <property type="entry name" value="SULFITE EXPORTER TAUE_SAFE"/>
    <property type="match status" value="1"/>
</dbReference>
<dbReference type="Proteomes" id="UP001165080">
    <property type="component" value="Unassembled WGS sequence"/>
</dbReference>
<organism evidence="9 10">
    <name type="scientific">Pleodorina starrii</name>
    <dbReference type="NCBI Taxonomy" id="330485"/>
    <lineage>
        <taxon>Eukaryota</taxon>
        <taxon>Viridiplantae</taxon>
        <taxon>Chlorophyta</taxon>
        <taxon>core chlorophytes</taxon>
        <taxon>Chlorophyceae</taxon>
        <taxon>CS clade</taxon>
        <taxon>Chlamydomonadales</taxon>
        <taxon>Volvocaceae</taxon>
        <taxon>Pleodorina</taxon>
    </lineage>
</organism>
<evidence type="ECO:0000313" key="9">
    <source>
        <dbReference type="EMBL" id="GLC50456.1"/>
    </source>
</evidence>
<keyword evidence="5 8" id="KW-1133">Transmembrane helix</keyword>
<comment type="caution">
    <text evidence="9">The sequence shown here is derived from an EMBL/GenBank/DDBJ whole genome shotgun (WGS) entry which is preliminary data.</text>
</comment>
<dbReference type="AlphaFoldDB" id="A0A9W6BE13"/>
<feature type="transmembrane region" description="Helical" evidence="8">
    <location>
        <begin position="86"/>
        <end position="106"/>
    </location>
</feature>
<gene>
    <name evidence="9" type="primary">PLEST000076</name>
    <name evidence="9" type="ORF">PLESTB_000381200</name>
</gene>
<accession>A0A9W6BE13</accession>
<feature type="transmembrane region" description="Helical" evidence="8">
    <location>
        <begin position="365"/>
        <end position="385"/>
    </location>
</feature>
<feature type="region of interest" description="Disordered" evidence="7">
    <location>
        <begin position="263"/>
        <end position="344"/>
    </location>
</feature>
<sequence length="488" mass="50269">MFVTSATAPSVFFVLSLGALSGGVVKGVTGFGNAIINLLVWVAFTAAGVDSGPLQLAVLADSFGCVVCSIPLLLMTAAHKTADWRLVTAILVFTSSGAPLGAVLLTHLPVRWVELSMACVLVLVICLQIKLHETLRKRLDSWRLPRVNADASAADTSAANVSATDTSAADVSAADTSAAADSSTAGASPPSPEKVSLLTPPTLAAGAVADSAPFRDCEPPAGPEESEGRSMLDPAATKEASSERLPATILIACCVSTDEVCRPDGERAPESEPRSHPCAHRDAGDVEAGESVRPGGAADDTAPLLEPGALASDAVSLPGAEARRRGSCTGGGPERGASRCGSKGPVSARLRRWVERQDWREMQRILLVGSVAGFASGVMGGMTGIGGPPLMFMYERLQVAKDVVRGTNAVNNVLQVRLVSYLIMGVFKREDVMIYGVTAAAGLMGVIIGNGLAGRLDQRGFSRVLVALMVVCCALLFASAAGLKGHAA</sequence>
<evidence type="ECO:0000256" key="8">
    <source>
        <dbReference type="SAM" id="Phobius"/>
    </source>
</evidence>
<evidence type="ECO:0000256" key="5">
    <source>
        <dbReference type="ARBA" id="ARBA00022989"/>
    </source>
</evidence>
<keyword evidence="2" id="KW-0813">Transport</keyword>
<comment type="subcellular location">
    <subcellularLocation>
        <location evidence="1">Cell membrane</location>
        <topology evidence="1">Multi-pass membrane protein</topology>
    </subcellularLocation>
</comment>
<protein>
    <submittedName>
        <fullName evidence="9">Uncharacterized protein</fullName>
    </submittedName>
</protein>
<keyword evidence="10" id="KW-1185">Reference proteome</keyword>
<keyword evidence="4 8" id="KW-0812">Transmembrane</keyword>
<evidence type="ECO:0000256" key="2">
    <source>
        <dbReference type="ARBA" id="ARBA00022448"/>
    </source>
</evidence>
<evidence type="ECO:0000256" key="3">
    <source>
        <dbReference type="ARBA" id="ARBA00022475"/>
    </source>
</evidence>
<dbReference type="InterPro" id="IPR052017">
    <property type="entry name" value="TSUP"/>
</dbReference>
<dbReference type="PANTHER" id="PTHR30269">
    <property type="entry name" value="TRANSMEMBRANE PROTEIN YFCA"/>
    <property type="match status" value="1"/>
</dbReference>
<feature type="transmembrane region" description="Helical" evidence="8">
    <location>
        <begin position="55"/>
        <end position="74"/>
    </location>
</feature>
<feature type="compositionally biased region" description="Basic and acidic residues" evidence="7">
    <location>
        <begin position="263"/>
        <end position="284"/>
    </location>
</feature>
<feature type="transmembrane region" description="Helical" evidence="8">
    <location>
        <begin position="432"/>
        <end position="452"/>
    </location>
</feature>
<evidence type="ECO:0000256" key="1">
    <source>
        <dbReference type="ARBA" id="ARBA00004651"/>
    </source>
</evidence>
<dbReference type="EMBL" id="BRXU01000003">
    <property type="protein sequence ID" value="GLC50456.1"/>
    <property type="molecule type" value="Genomic_DNA"/>
</dbReference>
<evidence type="ECO:0000256" key="4">
    <source>
        <dbReference type="ARBA" id="ARBA00022692"/>
    </source>
</evidence>
<feature type="transmembrane region" description="Helical" evidence="8">
    <location>
        <begin position="6"/>
        <end position="24"/>
    </location>
</feature>
<dbReference type="Pfam" id="PF01925">
    <property type="entry name" value="TauE"/>
    <property type="match status" value="2"/>
</dbReference>
<reference evidence="9 10" key="1">
    <citation type="journal article" date="2023" name="Commun. Biol.">
        <title>Reorganization of the ancestral sex-determining regions during the evolution of trioecy in Pleodorina starrii.</title>
        <authorList>
            <person name="Takahashi K."/>
            <person name="Suzuki S."/>
            <person name="Kawai-Toyooka H."/>
            <person name="Yamamoto K."/>
            <person name="Hamaji T."/>
            <person name="Ootsuki R."/>
            <person name="Yamaguchi H."/>
            <person name="Kawachi M."/>
            <person name="Higashiyama T."/>
            <person name="Nozaki H."/>
        </authorList>
    </citation>
    <scope>NUCLEOTIDE SEQUENCE [LARGE SCALE GENOMIC DNA]</scope>
    <source>
        <strain evidence="9 10">NIES-4479</strain>
    </source>
</reference>
<evidence type="ECO:0000256" key="7">
    <source>
        <dbReference type="SAM" id="MobiDB-lite"/>
    </source>
</evidence>
<dbReference type="InterPro" id="IPR002781">
    <property type="entry name" value="TM_pro_TauE-like"/>
</dbReference>
<proteinExistence type="predicted"/>
<name>A0A9W6BE13_9CHLO</name>
<keyword evidence="6 8" id="KW-0472">Membrane</keyword>
<evidence type="ECO:0000313" key="10">
    <source>
        <dbReference type="Proteomes" id="UP001165080"/>
    </source>
</evidence>
<evidence type="ECO:0000256" key="6">
    <source>
        <dbReference type="ARBA" id="ARBA00023136"/>
    </source>
</evidence>
<keyword evidence="3" id="KW-1003">Cell membrane</keyword>
<feature type="transmembrane region" description="Helical" evidence="8">
    <location>
        <begin position="464"/>
        <end position="483"/>
    </location>
</feature>
<feature type="transmembrane region" description="Helical" evidence="8">
    <location>
        <begin position="112"/>
        <end position="131"/>
    </location>
</feature>
<dbReference type="GO" id="GO:0005886">
    <property type="term" value="C:plasma membrane"/>
    <property type="evidence" value="ECO:0007669"/>
    <property type="project" value="UniProtKB-SubCell"/>
</dbReference>
<feature type="region of interest" description="Disordered" evidence="7">
    <location>
        <begin position="209"/>
        <end position="242"/>
    </location>
</feature>
<dbReference type="OrthoDB" id="543127at2759"/>